<dbReference type="AlphaFoldDB" id="A0A6A6EDZ7"/>
<dbReference type="Proteomes" id="UP000800200">
    <property type="component" value="Unassembled WGS sequence"/>
</dbReference>
<dbReference type="EMBL" id="ML994622">
    <property type="protein sequence ID" value="KAF2188779.1"/>
    <property type="molecule type" value="Genomic_DNA"/>
</dbReference>
<protein>
    <submittedName>
        <fullName evidence="1">Uncharacterized protein</fullName>
    </submittedName>
</protein>
<keyword evidence="2" id="KW-1185">Reference proteome</keyword>
<name>A0A6A6EDZ7_9PEZI</name>
<evidence type="ECO:0000313" key="1">
    <source>
        <dbReference type="EMBL" id="KAF2188779.1"/>
    </source>
</evidence>
<gene>
    <name evidence="1" type="ORF">K469DRAFT_71060</name>
</gene>
<accession>A0A6A6EDZ7</accession>
<proteinExistence type="predicted"/>
<reference evidence="1" key="1">
    <citation type="journal article" date="2020" name="Stud. Mycol.">
        <title>101 Dothideomycetes genomes: a test case for predicting lifestyles and emergence of pathogens.</title>
        <authorList>
            <person name="Haridas S."/>
            <person name="Albert R."/>
            <person name="Binder M."/>
            <person name="Bloem J."/>
            <person name="Labutti K."/>
            <person name="Salamov A."/>
            <person name="Andreopoulos B."/>
            <person name="Baker S."/>
            <person name="Barry K."/>
            <person name="Bills G."/>
            <person name="Bluhm B."/>
            <person name="Cannon C."/>
            <person name="Castanera R."/>
            <person name="Culley D."/>
            <person name="Daum C."/>
            <person name="Ezra D."/>
            <person name="Gonzalez J."/>
            <person name="Henrissat B."/>
            <person name="Kuo A."/>
            <person name="Liang C."/>
            <person name="Lipzen A."/>
            <person name="Lutzoni F."/>
            <person name="Magnuson J."/>
            <person name="Mondo S."/>
            <person name="Nolan M."/>
            <person name="Ohm R."/>
            <person name="Pangilinan J."/>
            <person name="Park H.-J."/>
            <person name="Ramirez L."/>
            <person name="Alfaro M."/>
            <person name="Sun H."/>
            <person name="Tritt A."/>
            <person name="Yoshinaga Y."/>
            <person name="Zwiers L.-H."/>
            <person name="Turgeon B."/>
            <person name="Goodwin S."/>
            <person name="Spatafora J."/>
            <person name="Crous P."/>
            <person name="Grigoriev I."/>
        </authorList>
    </citation>
    <scope>NUCLEOTIDE SEQUENCE</scope>
    <source>
        <strain evidence="1">CBS 207.26</strain>
    </source>
</reference>
<organism evidence="1 2">
    <name type="scientific">Zopfia rhizophila CBS 207.26</name>
    <dbReference type="NCBI Taxonomy" id="1314779"/>
    <lineage>
        <taxon>Eukaryota</taxon>
        <taxon>Fungi</taxon>
        <taxon>Dikarya</taxon>
        <taxon>Ascomycota</taxon>
        <taxon>Pezizomycotina</taxon>
        <taxon>Dothideomycetes</taxon>
        <taxon>Dothideomycetes incertae sedis</taxon>
        <taxon>Zopfiaceae</taxon>
        <taxon>Zopfia</taxon>
    </lineage>
</organism>
<sequence>MNADRPPSLAPFCSAAAPPSVSASGSGRGNGMARSGWNDCKRWGFLGRNFVLWLNLNRAIINISFSVRYSRFTKHTSFDQRWDQMQDKCFAASGGALQRALLSGAQPEFSCDPFYARIFFECLQPEELQIRQITCTPRPNPRLIHV</sequence>
<evidence type="ECO:0000313" key="2">
    <source>
        <dbReference type="Proteomes" id="UP000800200"/>
    </source>
</evidence>